<keyword evidence="3 6" id="KW-0238">DNA-binding</keyword>
<dbReference type="PANTHER" id="PTHR30537">
    <property type="entry name" value="HTH-TYPE TRANSCRIPTIONAL REGULATOR"/>
    <property type="match status" value="1"/>
</dbReference>
<dbReference type="InterPro" id="IPR000847">
    <property type="entry name" value="LysR_HTH_N"/>
</dbReference>
<dbReference type="InterPro" id="IPR005119">
    <property type="entry name" value="LysR_subst-bd"/>
</dbReference>
<reference evidence="7 9" key="1">
    <citation type="submission" date="2019-08" db="EMBL/GenBank/DDBJ databases">
        <title>Paraburkholderia simonii sp. nov. and P. youngii sp. nov. Brazilian and Mexican Mimosa-associated rhizobia.</title>
        <authorList>
            <person name="Mavima L."/>
            <person name="Beukes C.W."/>
            <person name="Palmer M."/>
            <person name="De Meyer S.E."/>
            <person name="James E.K."/>
            <person name="Maluk M."/>
            <person name="Avontuur J.R."/>
            <person name="Chan W.Y."/>
            <person name="Venter S.N."/>
            <person name="Steenkamp E.T."/>
        </authorList>
    </citation>
    <scope>NUCLEOTIDE SEQUENCE [LARGE SCALE GENOMIC DNA]</scope>
    <source>
        <strain evidence="7 9">JPY454</strain>
    </source>
</reference>
<dbReference type="Proteomes" id="UP000592820">
    <property type="component" value="Unassembled WGS sequence"/>
</dbReference>
<dbReference type="Gene3D" id="1.10.10.10">
    <property type="entry name" value="Winged helix-like DNA-binding domain superfamily/Winged helix DNA-binding domain"/>
    <property type="match status" value="1"/>
</dbReference>
<organism evidence="6 8">
    <name type="scientific">Paraburkholderia youngii</name>
    <dbReference type="NCBI Taxonomy" id="2782701"/>
    <lineage>
        <taxon>Bacteria</taxon>
        <taxon>Pseudomonadati</taxon>
        <taxon>Pseudomonadota</taxon>
        <taxon>Betaproteobacteria</taxon>
        <taxon>Burkholderiales</taxon>
        <taxon>Burkholderiaceae</taxon>
        <taxon>Paraburkholderia</taxon>
    </lineage>
</organism>
<dbReference type="SUPFAM" id="SSF46785">
    <property type="entry name" value="Winged helix' DNA-binding domain"/>
    <property type="match status" value="1"/>
</dbReference>
<keyword evidence="9" id="KW-1185">Reference proteome</keyword>
<evidence type="ECO:0000313" key="9">
    <source>
        <dbReference type="Proteomes" id="UP000821598"/>
    </source>
</evidence>
<dbReference type="GO" id="GO:0006351">
    <property type="term" value="P:DNA-templated transcription"/>
    <property type="evidence" value="ECO:0007669"/>
    <property type="project" value="TreeGrafter"/>
</dbReference>
<dbReference type="PROSITE" id="PS50931">
    <property type="entry name" value="HTH_LYSR"/>
    <property type="match status" value="1"/>
</dbReference>
<dbReference type="EMBL" id="JACHDE010000021">
    <property type="protein sequence ID" value="MBB5404651.1"/>
    <property type="molecule type" value="Genomic_DNA"/>
</dbReference>
<dbReference type="PANTHER" id="PTHR30537:SF31">
    <property type="entry name" value="TRANSCRIPTIONAL REGULATOR, LYSR FAMILY"/>
    <property type="match status" value="1"/>
</dbReference>
<proteinExistence type="inferred from homology"/>
<evidence type="ECO:0000259" key="5">
    <source>
        <dbReference type="PROSITE" id="PS50931"/>
    </source>
</evidence>
<dbReference type="InterPro" id="IPR036390">
    <property type="entry name" value="WH_DNA-bd_sf"/>
</dbReference>
<evidence type="ECO:0000313" key="6">
    <source>
        <dbReference type="EMBL" id="MBB5404651.1"/>
    </source>
</evidence>
<evidence type="ECO:0000313" key="7">
    <source>
        <dbReference type="EMBL" id="NVI08962.1"/>
    </source>
</evidence>
<reference evidence="6 8" key="2">
    <citation type="submission" date="2020-08" db="EMBL/GenBank/DDBJ databases">
        <title>Genomic Encyclopedia of Type Strains, Phase IV (KMG-V): Genome sequencing to study the core and pangenomes of soil and plant-associated prokaryotes.</title>
        <authorList>
            <person name="Whitman W."/>
        </authorList>
    </citation>
    <scope>NUCLEOTIDE SEQUENCE [LARGE SCALE GENOMIC DNA]</scope>
    <source>
        <strain evidence="6 8">JPY162</strain>
    </source>
</reference>
<evidence type="ECO:0000256" key="3">
    <source>
        <dbReference type="ARBA" id="ARBA00023125"/>
    </source>
</evidence>
<accession>A0A7W8LF79</accession>
<sequence>MIDLNDLYYFSVVVEKRGFSAAADAIGIPKGTLSKRLQALERALGLRLANRTTRKFSLTEAGVDFHAHCLRVMNEVRNAEQAAQARLTEPVGRVRITCAAGIVRMALDQVLPPFLVMHPKIDIDLLTSSRYVDIVEEGYDIALRSHTEPLQSSSLIARPVAQTRVVLVASATLFANGPPTEPHELNGVSGMQLARRDTGSTWLLHGSNGRTATVSYHPRIRCNDAPLAKFAAQAGLGVVALPAPMCKAELADGRLVRVLPDWHIPRGTLSIVFSSQRGMTQAMRVTVDYLAEALPALMND</sequence>
<evidence type="ECO:0000256" key="2">
    <source>
        <dbReference type="ARBA" id="ARBA00023015"/>
    </source>
</evidence>
<dbReference type="InterPro" id="IPR058163">
    <property type="entry name" value="LysR-type_TF_proteobact-type"/>
</dbReference>
<dbReference type="Pfam" id="PF00126">
    <property type="entry name" value="HTH_1"/>
    <property type="match status" value="1"/>
</dbReference>
<dbReference type="SUPFAM" id="SSF53850">
    <property type="entry name" value="Periplasmic binding protein-like II"/>
    <property type="match status" value="1"/>
</dbReference>
<dbReference type="Pfam" id="PF03466">
    <property type="entry name" value="LysR_substrate"/>
    <property type="match status" value="1"/>
</dbReference>
<dbReference type="Proteomes" id="UP000821598">
    <property type="component" value="Unassembled WGS sequence"/>
</dbReference>
<dbReference type="InterPro" id="IPR036388">
    <property type="entry name" value="WH-like_DNA-bd_sf"/>
</dbReference>
<evidence type="ECO:0000313" key="8">
    <source>
        <dbReference type="Proteomes" id="UP000592820"/>
    </source>
</evidence>
<dbReference type="EMBL" id="VOMC01000059">
    <property type="protein sequence ID" value="NVI08962.1"/>
    <property type="molecule type" value="Genomic_DNA"/>
</dbReference>
<keyword evidence="4" id="KW-0804">Transcription</keyword>
<dbReference type="FunFam" id="1.10.10.10:FF:000001">
    <property type="entry name" value="LysR family transcriptional regulator"/>
    <property type="match status" value="1"/>
</dbReference>
<dbReference type="GO" id="GO:0043565">
    <property type="term" value="F:sequence-specific DNA binding"/>
    <property type="evidence" value="ECO:0007669"/>
    <property type="project" value="TreeGrafter"/>
</dbReference>
<dbReference type="Gene3D" id="3.40.190.290">
    <property type="match status" value="1"/>
</dbReference>
<comment type="similarity">
    <text evidence="1">Belongs to the LysR transcriptional regulatory family.</text>
</comment>
<comment type="caution">
    <text evidence="6">The sequence shown here is derived from an EMBL/GenBank/DDBJ whole genome shotgun (WGS) entry which is preliminary data.</text>
</comment>
<dbReference type="GO" id="GO:0003700">
    <property type="term" value="F:DNA-binding transcription factor activity"/>
    <property type="evidence" value="ECO:0007669"/>
    <property type="project" value="InterPro"/>
</dbReference>
<gene>
    <name evidence="7" type="ORF">FSB64_35630</name>
    <name evidence="6" type="ORF">HDG41_006747</name>
</gene>
<evidence type="ECO:0000256" key="4">
    <source>
        <dbReference type="ARBA" id="ARBA00023163"/>
    </source>
</evidence>
<dbReference type="RefSeq" id="WP_176369446.1">
    <property type="nucleotide sequence ID" value="NZ_JACHDE010000021.1"/>
</dbReference>
<evidence type="ECO:0000256" key="1">
    <source>
        <dbReference type="ARBA" id="ARBA00009437"/>
    </source>
</evidence>
<keyword evidence="2" id="KW-0805">Transcription regulation</keyword>
<protein>
    <submittedName>
        <fullName evidence="6">DNA-binding transcriptional LysR family regulator</fullName>
    </submittedName>
    <submittedName>
        <fullName evidence="7">LysR family transcriptional regulator</fullName>
    </submittedName>
</protein>
<name>A0A7W8LF79_9BURK</name>
<feature type="domain" description="HTH lysR-type" evidence="5">
    <location>
        <begin position="2"/>
        <end position="59"/>
    </location>
</feature>
<dbReference type="AlphaFoldDB" id="A0A7W8LF79"/>